<feature type="domain" description="HTH tetR-type" evidence="6">
    <location>
        <begin position="18"/>
        <end position="77"/>
    </location>
</feature>
<dbReference type="Pfam" id="PF00440">
    <property type="entry name" value="TetR_N"/>
    <property type="match status" value="1"/>
</dbReference>
<evidence type="ECO:0000313" key="7">
    <source>
        <dbReference type="EMBL" id="MFC4914000.1"/>
    </source>
</evidence>
<reference evidence="8" key="1">
    <citation type="journal article" date="2019" name="Int. J. Syst. Evol. Microbiol.">
        <title>The Global Catalogue of Microorganisms (GCM) 10K type strain sequencing project: providing services to taxonomists for standard genome sequencing and annotation.</title>
        <authorList>
            <consortium name="The Broad Institute Genomics Platform"/>
            <consortium name="The Broad Institute Genome Sequencing Center for Infectious Disease"/>
            <person name="Wu L."/>
            <person name="Ma J."/>
        </authorList>
    </citation>
    <scope>NUCLEOTIDE SEQUENCE [LARGE SCALE GENOMIC DNA]</scope>
    <source>
        <strain evidence="8">KLKA75</strain>
    </source>
</reference>
<dbReference type="RefSeq" id="WP_378265472.1">
    <property type="nucleotide sequence ID" value="NZ_JBHSIT010000022.1"/>
</dbReference>
<dbReference type="PROSITE" id="PS50977">
    <property type="entry name" value="HTH_TETR_2"/>
    <property type="match status" value="1"/>
</dbReference>
<evidence type="ECO:0000313" key="8">
    <source>
        <dbReference type="Proteomes" id="UP001595872"/>
    </source>
</evidence>
<proteinExistence type="predicted"/>
<dbReference type="Gene3D" id="1.10.357.10">
    <property type="entry name" value="Tetracycline Repressor, domain 2"/>
    <property type="match status" value="1"/>
</dbReference>
<gene>
    <name evidence="7" type="ORF">ACFPCY_42410</name>
</gene>
<keyword evidence="8" id="KW-1185">Reference proteome</keyword>
<accession>A0ABV9UC94</accession>
<dbReference type="InterPro" id="IPR009057">
    <property type="entry name" value="Homeodomain-like_sf"/>
</dbReference>
<evidence type="ECO:0000256" key="1">
    <source>
        <dbReference type="ARBA" id="ARBA00023015"/>
    </source>
</evidence>
<protein>
    <submittedName>
        <fullName evidence="7">TetR/AcrR family transcriptional regulator</fullName>
    </submittedName>
</protein>
<keyword evidence="1" id="KW-0805">Transcription regulation</keyword>
<feature type="region of interest" description="Disordered" evidence="5">
    <location>
        <begin position="204"/>
        <end position="224"/>
    </location>
</feature>
<sequence length="224" mass="23612">MTTADPRRPRRAPRADARRNRDGILAAARAAFAEDGPDASLNEIARRAGVGPGTLYRHFPTRQALLSAVLADRVERLCARAEQLVADASPDEALDGWLHAFLAHARSDHGLGGAALTEPAHPDPRPDPDPGLDRGLDPGLGLDCHAAIRAAAARVLANAQRAGVARADATPEDMIELVVGVALTTAGPDTGPDRPGRLLALVRDALRPPPDRARPPDGRARTAR</sequence>
<dbReference type="PRINTS" id="PR00455">
    <property type="entry name" value="HTHTETR"/>
</dbReference>
<name>A0ABV9UC94_9ACTN</name>
<dbReference type="Proteomes" id="UP001595872">
    <property type="component" value="Unassembled WGS sequence"/>
</dbReference>
<evidence type="ECO:0000259" key="6">
    <source>
        <dbReference type="PROSITE" id="PS50977"/>
    </source>
</evidence>
<dbReference type="SUPFAM" id="SSF46689">
    <property type="entry name" value="Homeodomain-like"/>
    <property type="match status" value="1"/>
</dbReference>
<dbReference type="PANTHER" id="PTHR30055:SF234">
    <property type="entry name" value="HTH-TYPE TRANSCRIPTIONAL REGULATOR BETI"/>
    <property type="match status" value="1"/>
</dbReference>
<feature type="compositionally biased region" description="Basic and acidic residues" evidence="5">
    <location>
        <begin position="120"/>
        <end position="136"/>
    </location>
</feature>
<evidence type="ECO:0000256" key="5">
    <source>
        <dbReference type="SAM" id="MobiDB-lite"/>
    </source>
</evidence>
<keyword evidence="2 4" id="KW-0238">DNA-binding</keyword>
<feature type="DNA-binding region" description="H-T-H motif" evidence="4">
    <location>
        <begin position="40"/>
        <end position="59"/>
    </location>
</feature>
<dbReference type="EMBL" id="JBHSIT010000022">
    <property type="protein sequence ID" value="MFC4914000.1"/>
    <property type="molecule type" value="Genomic_DNA"/>
</dbReference>
<dbReference type="InterPro" id="IPR036271">
    <property type="entry name" value="Tet_transcr_reg_TetR-rel_C_sf"/>
</dbReference>
<evidence type="ECO:0000256" key="3">
    <source>
        <dbReference type="ARBA" id="ARBA00023163"/>
    </source>
</evidence>
<organism evidence="7 8">
    <name type="scientific">Actinomadura gamaensis</name>
    <dbReference type="NCBI Taxonomy" id="1763541"/>
    <lineage>
        <taxon>Bacteria</taxon>
        <taxon>Bacillati</taxon>
        <taxon>Actinomycetota</taxon>
        <taxon>Actinomycetes</taxon>
        <taxon>Streptosporangiales</taxon>
        <taxon>Thermomonosporaceae</taxon>
        <taxon>Actinomadura</taxon>
    </lineage>
</organism>
<dbReference type="InterPro" id="IPR049445">
    <property type="entry name" value="TetR_SbtR-like_C"/>
</dbReference>
<dbReference type="Pfam" id="PF21597">
    <property type="entry name" value="TetR_C_43"/>
    <property type="match status" value="1"/>
</dbReference>
<dbReference type="PANTHER" id="PTHR30055">
    <property type="entry name" value="HTH-TYPE TRANSCRIPTIONAL REGULATOR RUTR"/>
    <property type="match status" value="1"/>
</dbReference>
<dbReference type="SUPFAM" id="SSF48498">
    <property type="entry name" value="Tetracyclin repressor-like, C-terminal domain"/>
    <property type="match status" value="1"/>
</dbReference>
<dbReference type="InterPro" id="IPR050109">
    <property type="entry name" value="HTH-type_TetR-like_transc_reg"/>
</dbReference>
<feature type="region of interest" description="Disordered" evidence="5">
    <location>
        <begin position="1"/>
        <end position="20"/>
    </location>
</feature>
<keyword evidence="3" id="KW-0804">Transcription</keyword>
<evidence type="ECO:0000256" key="4">
    <source>
        <dbReference type="PROSITE-ProRule" id="PRU00335"/>
    </source>
</evidence>
<comment type="caution">
    <text evidence="7">The sequence shown here is derived from an EMBL/GenBank/DDBJ whole genome shotgun (WGS) entry which is preliminary data.</text>
</comment>
<evidence type="ECO:0000256" key="2">
    <source>
        <dbReference type="ARBA" id="ARBA00023125"/>
    </source>
</evidence>
<feature type="region of interest" description="Disordered" evidence="5">
    <location>
        <begin position="112"/>
        <end position="138"/>
    </location>
</feature>
<dbReference type="InterPro" id="IPR001647">
    <property type="entry name" value="HTH_TetR"/>
</dbReference>